<gene>
    <name evidence="1" type="ORF">SAMN06265350_104227</name>
</gene>
<dbReference type="NCBIfam" id="TIGR04409">
    <property type="entry name" value="LptC_YrbK"/>
    <property type="match status" value="1"/>
</dbReference>
<dbReference type="Pfam" id="PF06835">
    <property type="entry name" value="LptC"/>
    <property type="match status" value="1"/>
</dbReference>
<dbReference type="GO" id="GO:0015221">
    <property type="term" value="F:lipopolysaccharide transmembrane transporter activity"/>
    <property type="evidence" value="ECO:0007669"/>
    <property type="project" value="InterPro"/>
</dbReference>
<proteinExistence type="predicted"/>
<organism evidence="1 2">
    <name type="scientific">Solitalea koreensis</name>
    <dbReference type="NCBI Taxonomy" id="543615"/>
    <lineage>
        <taxon>Bacteria</taxon>
        <taxon>Pseudomonadati</taxon>
        <taxon>Bacteroidota</taxon>
        <taxon>Sphingobacteriia</taxon>
        <taxon>Sphingobacteriales</taxon>
        <taxon>Sphingobacteriaceae</taxon>
        <taxon>Solitalea</taxon>
    </lineage>
</organism>
<dbReference type="EMBL" id="FXSZ01000004">
    <property type="protein sequence ID" value="SMO60818.1"/>
    <property type="molecule type" value="Genomic_DNA"/>
</dbReference>
<protein>
    <submittedName>
        <fullName evidence="1">LPS export ABC transporter protein LptC</fullName>
    </submittedName>
</protein>
<dbReference type="Proteomes" id="UP000315971">
    <property type="component" value="Unassembled WGS sequence"/>
</dbReference>
<keyword evidence="2" id="KW-1185">Reference proteome</keyword>
<sequence>MLRKNFNWIIIGLGLCVIACSNDLDKVNTISAKIAEKPVERSKNVDLIFSDSAKVKAELKTPEYLQYKVQNPYDEMPKGLKIDFFSPDLLIESTLTAKYGIRRYNEQNIEVRDSVVVVNKNGKRLTTEQLIWDQPKHMIFSDKFVKITSPDGTVQQGYGMEANEDLSNIRIKKFSGELYYKEGSETP</sequence>
<evidence type="ECO:0000313" key="1">
    <source>
        <dbReference type="EMBL" id="SMO60818.1"/>
    </source>
</evidence>
<name>A0A521CN43_9SPHI</name>
<reference evidence="1 2" key="1">
    <citation type="submission" date="2017-05" db="EMBL/GenBank/DDBJ databases">
        <authorList>
            <person name="Varghese N."/>
            <person name="Submissions S."/>
        </authorList>
    </citation>
    <scope>NUCLEOTIDE SEQUENCE [LARGE SCALE GENOMIC DNA]</scope>
    <source>
        <strain evidence="1 2">DSM 21342</strain>
    </source>
</reference>
<dbReference type="InterPro" id="IPR010664">
    <property type="entry name" value="LipoPS_assembly_LptC-rel"/>
</dbReference>
<dbReference type="GO" id="GO:0005886">
    <property type="term" value="C:plasma membrane"/>
    <property type="evidence" value="ECO:0007669"/>
    <property type="project" value="InterPro"/>
</dbReference>
<dbReference type="Gene3D" id="2.60.450.10">
    <property type="entry name" value="Lipopolysaccharide (LPS) transport protein A like domain"/>
    <property type="match status" value="1"/>
</dbReference>
<accession>A0A521CN43</accession>
<dbReference type="AlphaFoldDB" id="A0A521CN43"/>
<evidence type="ECO:0000313" key="2">
    <source>
        <dbReference type="Proteomes" id="UP000315971"/>
    </source>
</evidence>
<dbReference type="InterPro" id="IPR026265">
    <property type="entry name" value="LptC"/>
</dbReference>